<dbReference type="Gene3D" id="2.60.40.10">
    <property type="entry name" value="Immunoglobulins"/>
    <property type="match status" value="1"/>
</dbReference>
<keyword evidence="2" id="KW-0732">Signal</keyword>
<gene>
    <name evidence="4" type="ORF">FSC37_11515</name>
</gene>
<dbReference type="EMBL" id="VOPW01000001">
    <property type="protein sequence ID" value="TXC66291.1"/>
    <property type="molecule type" value="Genomic_DNA"/>
</dbReference>
<protein>
    <recommendedName>
        <fullName evidence="3">LysM domain-containing protein</fullName>
    </recommendedName>
</protein>
<dbReference type="AlphaFoldDB" id="A0A5C6U2T9"/>
<dbReference type="PROSITE" id="PS51782">
    <property type="entry name" value="LYSM"/>
    <property type="match status" value="1"/>
</dbReference>
<dbReference type="Proteomes" id="UP000321832">
    <property type="component" value="Unassembled WGS sequence"/>
</dbReference>
<keyword evidence="5" id="KW-1185">Reference proteome</keyword>
<comment type="caution">
    <text evidence="4">The sequence shown here is derived from an EMBL/GenBank/DDBJ whole genome shotgun (WGS) entry which is preliminary data.</text>
</comment>
<dbReference type="PANTHER" id="PTHR38731">
    <property type="entry name" value="LIPL45-RELATED LIPOPROTEIN-RELATED"/>
    <property type="match status" value="1"/>
</dbReference>
<name>A0A5C6U2T9_9BURK</name>
<feature type="region of interest" description="Disordered" evidence="1">
    <location>
        <begin position="425"/>
        <end position="487"/>
    </location>
</feature>
<reference evidence="4 5" key="1">
    <citation type="submission" date="2019-08" db="EMBL/GenBank/DDBJ databases">
        <authorList>
            <person name="Khan S.A."/>
            <person name="Jeon C.O."/>
            <person name="Jeong S.E."/>
        </authorList>
    </citation>
    <scope>NUCLEOTIDE SEQUENCE [LARGE SCALE GENOMIC DNA]</scope>
    <source>
        <strain evidence="5">IMCC1728</strain>
    </source>
</reference>
<dbReference type="Gene3D" id="2.60.120.1440">
    <property type="match status" value="1"/>
</dbReference>
<dbReference type="Pfam" id="PF04773">
    <property type="entry name" value="FecR"/>
    <property type="match status" value="1"/>
</dbReference>
<sequence length="487" mass="52124">MNTLLRHAVALACLGASAAAVAQEPTVEYRISERDTLIGLSQTVFVSPQARREIARLNRLPDPNVIRPGQMLRVPARLMRLRPVPVALASSVGDVRVAGAPAQPGMALAEGQQIETGANGSAVLALADGSRVKVPPSSPAEILASRGPGASDAQATKLAADGWFSGAMRMLRGSVEVLAAKVRRGPPLEVNTPTAVVGVRGTQYRVALDADTNATRSEVLEGKVKLESPQRSVGSDIGAGFGAAIDAAAKKPEPVKLLPAPDLAAMPERFERPLVRFALPTEQATVRVQVAQDEAFERIVDDSKVVPGSDVRIAGLDDARWFLRARRLDAQGIEGFDAVRPFVLKARPEPPASNTPRAGGKQSLGPVEFRWSPNLEARTARLQVARDEAFKDIVAEREGLEGNALTLDLGGAGVYHWRLASTRADGDKGPFGDAQRFELRPLPEPRRAAWPKTASRSRSPGAAGRKTRSTWSWRAIRSSPRSSRRPT</sequence>
<dbReference type="InterPro" id="IPR013783">
    <property type="entry name" value="Ig-like_fold"/>
</dbReference>
<evidence type="ECO:0000313" key="4">
    <source>
        <dbReference type="EMBL" id="TXC66291.1"/>
    </source>
</evidence>
<evidence type="ECO:0000256" key="1">
    <source>
        <dbReference type="SAM" id="MobiDB-lite"/>
    </source>
</evidence>
<feature type="chain" id="PRO_5022918929" description="LysM domain-containing protein" evidence="2">
    <location>
        <begin position="23"/>
        <end position="487"/>
    </location>
</feature>
<organism evidence="4 5">
    <name type="scientific">Piscinibacter aquaticus</name>
    <dbReference type="NCBI Taxonomy" id="392597"/>
    <lineage>
        <taxon>Bacteria</taxon>
        <taxon>Pseudomonadati</taxon>
        <taxon>Pseudomonadota</taxon>
        <taxon>Betaproteobacteria</taxon>
        <taxon>Burkholderiales</taxon>
        <taxon>Sphaerotilaceae</taxon>
        <taxon>Piscinibacter</taxon>
    </lineage>
</organism>
<feature type="signal peptide" evidence="2">
    <location>
        <begin position="1"/>
        <end position="22"/>
    </location>
</feature>
<feature type="region of interest" description="Disordered" evidence="1">
    <location>
        <begin position="347"/>
        <end position="366"/>
    </location>
</feature>
<evidence type="ECO:0000313" key="5">
    <source>
        <dbReference type="Proteomes" id="UP000321832"/>
    </source>
</evidence>
<feature type="compositionally biased region" description="Basic and acidic residues" evidence="1">
    <location>
        <begin position="425"/>
        <end position="447"/>
    </location>
</feature>
<dbReference type="PANTHER" id="PTHR38731:SF3">
    <property type="entry name" value="BLL6125 PROTEIN"/>
    <property type="match status" value="1"/>
</dbReference>
<dbReference type="Pfam" id="PF01476">
    <property type="entry name" value="LysM"/>
    <property type="match status" value="1"/>
</dbReference>
<dbReference type="InterPro" id="IPR018392">
    <property type="entry name" value="LysM"/>
</dbReference>
<dbReference type="SMART" id="SM00257">
    <property type="entry name" value="LysM"/>
    <property type="match status" value="1"/>
</dbReference>
<dbReference type="InterPro" id="IPR036779">
    <property type="entry name" value="LysM_dom_sf"/>
</dbReference>
<dbReference type="CDD" id="cd00118">
    <property type="entry name" value="LysM"/>
    <property type="match status" value="1"/>
</dbReference>
<dbReference type="Gene3D" id="3.10.350.10">
    <property type="entry name" value="LysM domain"/>
    <property type="match status" value="1"/>
</dbReference>
<accession>A0A5C6U2T9</accession>
<evidence type="ECO:0000259" key="3">
    <source>
        <dbReference type="PROSITE" id="PS51782"/>
    </source>
</evidence>
<proteinExistence type="predicted"/>
<evidence type="ECO:0000256" key="2">
    <source>
        <dbReference type="SAM" id="SignalP"/>
    </source>
</evidence>
<feature type="domain" description="LysM" evidence="3">
    <location>
        <begin position="27"/>
        <end position="74"/>
    </location>
</feature>
<dbReference type="InterPro" id="IPR006860">
    <property type="entry name" value="FecR"/>
</dbReference>